<dbReference type="GO" id="GO:0106435">
    <property type="term" value="F:carboxylesterase activity"/>
    <property type="evidence" value="ECO:0007669"/>
    <property type="project" value="UniProtKB-EC"/>
</dbReference>
<dbReference type="RefSeq" id="WP_067020709.1">
    <property type="nucleotide sequence ID" value="NZ_FLOB01000020.1"/>
</dbReference>
<evidence type="ECO:0000259" key="2">
    <source>
        <dbReference type="Pfam" id="PF20434"/>
    </source>
</evidence>
<protein>
    <submittedName>
        <fullName evidence="3">Carboxylesterase NlhH</fullName>
        <ecNumber evidence="3">3.1.1.1</ecNumber>
    </submittedName>
</protein>
<evidence type="ECO:0000256" key="1">
    <source>
        <dbReference type="ARBA" id="ARBA00022801"/>
    </source>
</evidence>
<dbReference type="OrthoDB" id="9771666at2"/>
<evidence type="ECO:0000313" key="3">
    <source>
        <dbReference type="EMBL" id="SBS37644.1"/>
    </source>
</evidence>
<dbReference type="AlphaFoldDB" id="A0A1A8TVZ7"/>
<evidence type="ECO:0000313" key="4">
    <source>
        <dbReference type="Proteomes" id="UP000092544"/>
    </source>
</evidence>
<name>A0A1A8TVZ7_9GAMM</name>
<accession>A0A1A8TVZ7</accession>
<dbReference type="EMBL" id="FLOB01000020">
    <property type="protein sequence ID" value="SBS37644.1"/>
    <property type="molecule type" value="Genomic_DNA"/>
</dbReference>
<dbReference type="InterPro" id="IPR029058">
    <property type="entry name" value="AB_hydrolase_fold"/>
</dbReference>
<dbReference type="InterPro" id="IPR049492">
    <property type="entry name" value="BD-FAE-like_dom"/>
</dbReference>
<feature type="domain" description="BD-FAE-like" evidence="2">
    <location>
        <begin position="63"/>
        <end position="157"/>
    </location>
</feature>
<keyword evidence="4" id="KW-1185">Reference proteome</keyword>
<dbReference type="Proteomes" id="UP000092544">
    <property type="component" value="Unassembled WGS sequence"/>
</dbReference>
<dbReference type="InterPro" id="IPR050300">
    <property type="entry name" value="GDXG_lipolytic_enzyme"/>
</dbReference>
<dbReference type="SUPFAM" id="SSF53474">
    <property type="entry name" value="alpha/beta-Hydrolases"/>
    <property type="match status" value="1"/>
</dbReference>
<dbReference type="EC" id="3.1.1.1" evidence="3"/>
<organism evidence="3 4">
    <name type="scientific">Marinomonas spartinae</name>
    <dbReference type="NCBI Taxonomy" id="1792290"/>
    <lineage>
        <taxon>Bacteria</taxon>
        <taxon>Pseudomonadati</taxon>
        <taxon>Pseudomonadota</taxon>
        <taxon>Gammaproteobacteria</taxon>
        <taxon>Oceanospirillales</taxon>
        <taxon>Oceanospirillaceae</taxon>
        <taxon>Marinomonas</taxon>
    </lineage>
</organism>
<proteinExistence type="predicted"/>
<reference evidence="3 4" key="1">
    <citation type="submission" date="2016-06" db="EMBL/GenBank/DDBJ databases">
        <authorList>
            <person name="Kjaerup R.B."/>
            <person name="Dalgaard T.S."/>
            <person name="Juul-Madsen H.R."/>
        </authorList>
    </citation>
    <scope>NUCLEOTIDE SEQUENCE [LARGE SCALE GENOMIC DNA]</scope>
    <source>
        <strain evidence="3 4">CECT 8886</strain>
    </source>
</reference>
<dbReference type="Pfam" id="PF20434">
    <property type="entry name" value="BD-FAE"/>
    <property type="match status" value="1"/>
</dbReference>
<dbReference type="PANTHER" id="PTHR48081">
    <property type="entry name" value="AB HYDROLASE SUPERFAMILY PROTEIN C4A8.06C"/>
    <property type="match status" value="1"/>
</dbReference>
<dbReference type="PANTHER" id="PTHR48081:SF33">
    <property type="entry name" value="KYNURENINE FORMAMIDASE"/>
    <property type="match status" value="1"/>
</dbReference>
<sequence length="284" mass="31621">MLYQKFNSQHEIDEQYNPMLGKDAASILASVAKKSDDTCDVLGAPETLAFGPTLDEHLEVFKAAESKARLHIFIHGGYWRACSSKEFALVARQLVPAGVTTLIVNYSLCPKVSMSEIVRQVRSAVAWAWHNADRLDIDRNRISISGHSAGGHLVGMLLATDWEGDYGLPRDVIKGALAVSGLFDLRPFPHSWLQPVLQLSEHDIQDLSPIHLEANYPIPVKIRVGALEPEEFHRQSKVYASHLSSKGFDVEYASVPNVDHYSVLDHYYKADGMLLKDILEMSSI</sequence>
<dbReference type="STRING" id="1792290.MSP8886_04209"/>
<dbReference type="Gene3D" id="3.40.50.1820">
    <property type="entry name" value="alpha/beta hydrolase"/>
    <property type="match status" value="1"/>
</dbReference>
<keyword evidence="1 3" id="KW-0378">Hydrolase</keyword>
<gene>
    <name evidence="3" type="primary">nlhH_2</name>
    <name evidence="3" type="ORF">MSP8886_04209</name>
</gene>